<evidence type="ECO:0000313" key="2">
    <source>
        <dbReference type="EMBL" id="KAK2952998.1"/>
    </source>
</evidence>
<name>A0ABQ9XNS7_9EUKA</name>
<evidence type="ECO:0000313" key="3">
    <source>
        <dbReference type="Proteomes" id="UP001281761"/>
    </source>
</evidence>
<feature type="region of interest" description="Disordered" evidence="1">
    <location>
        <begin position="392"/>
        <end position="456"/>
    </location>
</feature>
<feature type="compositionally biased region" description="Pro residues" evidence="1">
    <location>
        <begin position="402"/>
        <end position="417"/>
    </location>
</feature>
<dbReference type="Proteomes" id="UP001281761">
    <property type="component" value="Unassembled WGS sequence"/>
</dbReference>
<reference evidence="2 3" key="1">
    <citation type="journal article" date="2022" name="bioRxiv">
        <title>Genomics of Preaxostyla Flagellates Illuminates Evolutionary Transitions and the Path Towards Mitochondrial Loss.</title>
        <authorList>
            <person name="Novak L.V.F."/>
            <person name="Treitli S.C."/>
            <person name="Pyrih J."/>
            <person name="Halakuc P."/>
            <person name="Pipaliya S.V."/>
            <person name="Vacek V."/>
            <person name="Brzon O."/>
            <person name="Soukal P."/>
            <person name="Eme L."/>
            <person name="Dacks J.B."/>
            <person name="Karnkowska A."/>
            <person name="Elias M."/>
            <person name="Hampl V."/>
        </authorList>
    </citation>
    <scope>NUCLEOTIDE SEQUENCE [LARGE SCALE GENOMIC DNA]</scope>
    <source>
        <strain evidence="2">NAU3</strain>
        <tissue evidence="2">Gut</tissue>
    </source>
</reference>
<protein>
    <submittedName>
        <fullName evidence="2">Uncharacterized protein</fullName>
    </submittedName>
</protein>
<sequence length="646" mass="71025">MAVAGSVGKAARKEEKGREPANADSFLNWSEEEPVSERGKAVIFRSLVATVKIQPVLNAPMEAKAVRLMQTVKPKNRHSADGFLSSFASSSDESPVNFIESILVLISSPSRVITTATMEMLVNLLWLCSAKVRLSLVKADIIPHLMTTLNPHSFSFSEPEDIHINVISSVYWSFWLSTPSDLAELRIKDHDEQQTVHRTVLTQIVAPSEKYLCHLCVNRFSIVDGALSSVFVRLLARLLEICAYYRQSLAFVLHMPVVLTIPSCLTFIDFDESIWTFLDNMNSIQREWNKRRGDYRQMWKIVHRMLRMEGFEDVMMEKLQNDRKEYYGGWIPFTFVIPRPTCSSQYKVILDPCFVTTHTLPLPSASPSPPTPSHSPLPLPLHPHPPTPLCLSLTTHTLPLPSASPSPPTPSHSPLPLPHHSHPPTPLCLSLTTHTLPLPSASPSPPTPSHSPLPLPLHPHPPTPLCLSLTTHTLPLPCLSLTTHTLPLPSASPSPSTPSHSPLPLPHHQHPPTPLCLSLSTHTLPLPTASPSPPTPSHSLCLSLTTHTLPLPTASPSPPTPSHSPLPLPHHPHPPTPLCLSLTTHTLPLLSAFPFITIGIVRAGGCAFQANTPPHSLCFLSIVMQYVRVTLTPSHCHRVAEVNESK</sequence>
<feature type="compositionally biased region" description="Low complexity" evidence="1">
    <location>
        <begin position="427"/>
        <end position="439"/>
    </location>
</feature>
<comment type="caution">
    <text evidence="2">The sequence shown here is derived from an EMBL/GenBank/DDBJ whole genome shotgun (WGS) entry which is preliminary data.</text>
</comment>
<feature type="region of interest" description="Disordered" evidence="1">
    <location>
        <begin position="551"/>
        <end position="570"/>
    </location>
</feature>
<accession>A0ABQ9XNS7</accession>
<keyword evidence="3" id="KW-1185">Reference proteome</keyword>
<gene>
    <name evidence="2" type="ORF">BLNAU_11987</name>
</gene>
<feature type="region of interest" description="Disordered" evidence="1">
    <location>
        <begin position="1"/>
        <end position="25"/>
    </location>
</feature>
<dbReference type="EMBL" id="JARBJD010000096">
    <property type="protein sequence ID" value="KAK2952998.1"/>
    <property type="molecule type" value="Genomic_DNA"/>
</dbReference>
<feature type="compositionally biased region" description="Pro residues" evidence="1">
    <location>
        <begin position="490"/>
        <end position="505"/>
    </location>
</feature>
<feature type="compositionally biased region" description="Basic and acidic residues" evidence="1">
    <location>
        <begin position="11"/>
        <end position="21"/>
    </location>
</feature>
<feature type="compositionally biased region" description="Pro residues" evidence="1">
    <location>
        <begin position="553"/>
        <end position="570"/>
    </location>
</feature>
<organism evidence="2 3">
    <name type="scientific">Blattamonas nauphoetae</name>
    <dbReference type="NCBI Taxonomy" id="2049346"/>
    <lineage>
        <taxon>Eukaryota</taxon>
        <taxon>Metamonada</taxon>
        <taxon>Preaxostyla</taxon>
        <taxon>Oxymonadida</taxon>
        <taxon>Blattamonas</taxon>
    </lineage>
</organism>
<evidence type="ECO:0000256" key="1">
    <source>
        <dbReference type="SAM" id="MobiDB-lite"/>
    </source>
</evidence>
<feature type="region of interest" description="Disordered" evidence="1">
    <location>
        <begin position="489"/>
        <end position="541"/>
    </location>
</feature>
<feature type="compositionally biased region" description="Pro residues" evidence="1">
    <location>
        <begin position="440"/>
        <end position="456"/>
    </location>
</feature>
<proteinExistence type="predicted"/>
<feature type="compositionally biased region" description="Low complexity" evidence="1">
    <location>
        <begin position="515"/>
        <end position="527"/>
    </location>
</feature>
<feature type="compositionally biased region" description="Low complexity" evidence="1">
    <location>
        <begin position="392"/>
        <end position="401"/>
    </location>
</feature>